<feature type="domain" description="C2H2-type" evidence="9">
    <location>
        <begin position="664"/>
        <end position="692"/>
    </location>
</feature>
<reference evidence="11 12" key="1">
    <citation type="submission" date="2024-08" db="EMBL/GenBank/DDBJ databases">
        <authorList>
            <person name="Cucini C."/>
            <person name="Frati F."/>
        </authorList>
    </citation>
    <scope>NUCLEOTIDE SEQUENCE [LARGE SCALE GENOMIC DNA]</scope>
</reference>
<dbReference type="Pfam" id="PF00096">
    <property type="entry name" value="zf-C2H2"/>
    <property type="match status" value="1"/>
</dbReference>
<dbReference type="PROSITE" id="PS50157">
    <property type="entry name" value="ZINC_FINGER_C2H2_2"/>
    <property type="match status" value="8"/>
</dbReference>
<feature type="domain" description="C2H2-type" evidence="9">
    <location>
        <begin position="693"/>
        <end position="720"/>
    </location>
</feature>
<feature type="domain" description="C2H2-type" evidence="9">
    <location>
        <begin position="632"/>
        <end position="660"/>
    </location>
</feature>
<evidence type="ECO:0000256" key="5">
    <source>
        <dbReference type="ARBA" id="ARBA00023125"/>
    </source>
</evidence>
<evidence type="ECO:0000313" key="11">
    <source>
        <dbReference type="EMBL" id="CAL8099540.1"/>
    </source>
</evidence>
<sequence length="877" mass="101242">MGRIIRCHVPHCPNKKGECSSEILFFSFPPGLRGFAWAKAIKRPDMKIYSKCRVCSEHFSENDFKSNMGSILGIEMRDRLTLDAIPSLKLPESLEDAKKWEDSYYRRIRSKKTDSVPEQRLQKKTEEENPSPIEPCLICSESVQPADHSNRTRYKFSGAQESLLLNEQLWHTFILKKIVNFPTWRYHEILLKTGASLHPSSWFALCTACSGFIESIAKLLDRIKELELTAEKRIKSIRDKFEENLLKEVEKPNANQILCVRNEIRNFMRAPTQQLVPKEENVPPSPTFGYDVEDEGNSASSRKVKRRILRNPKDESTPSAMEESESEYEAENEKCDEEWAEFPSAEGHSTESELEVDPIDEDNDNNYAHNFRKTRRRIRKRSQNTLDGAFDCLKCKASFRKLHSLQVHLQKKHHLESDKDWTTNQRTTSENNRVSESSSSDPRPFKCSVCPRMYDTTNKLEHHKKLHERSKGLNGGLFDCFVCKAPCSKASSTRLHLIREHQLKLPRDWDGTGLQENHVRLIKKKGAAKVKIELEQKYSCKLCPCEFDDSSKFQIHEKAHQESKEAGQDCPKCNYPCVTIFNLNKHMKSAHRVSAFVCNICGEDSGNAYRLQGHIFNHKIHDGSVRPDSIELFCNICEKTFKTRRALSVHKVSTHYKELGLTVYKCSECPKVYAQKNALHLHVLKDHKNMKKFRCEICGYGAITRTVLESHMYRHSSERFMCEHCSATYANPEGLKGHLRLYHPNSIISKRTTYLPQGIKPKPRCKDLELELKCKYCGKILPNKIVMKHHLESDHKDLYTHKCDRCDKIYISAASLQLHKKINHAQTNQAVKCKWCLKKVNHKIYLYSHMKSCKKKPSNLGAAKIAVADEMDVDQAQ</sequence>
<comment type="caution">
    <text evidence="11">The sequence shown here is derived from an EMBL/GenBank/DDBJ whole genome shotgun (WGS) entry which is preliminary data.</text>
</comment>
<dbReference type="SMART" id="SM00980">
    <property type="entry name" value="THAP"/>
    <property type="match status" value="1"/>
</dbReference>
<keyword evidence="2" id="KW-0677">Repeat</keyword>
<feature type="compositionally biased region" description="Acidic residues" evidence="8">
    <location>
        <begin position="322"/>
        <end position="340"/>
    </location>
</feature>
<name>A0ABP1QDN0_9HEXA</name>
<feature type="domain" description="THAP-type" evidence="10">
    <location>
        <begin position="1"/>
        <end position="89"/>
    </location>
</feature>
<dbReference type="SUPFAM" id="SSF57667">
    <property type="entry name" value="beta-beta-alpha zinc fingers"/>
    <property type="match status" value="4"/>
</dbReference>
<dbReference type="PROSITE" id="PS50950">
    <property type="entry name" value="ZF_THAP"/>
    <property type="match status" value="1"/>
</dbReference>
<evidence type="ECO:0000313" key="12">
    <source>
        <dbReference type="Proteomes" id="UP001642540"/>
    </source>
</evidence>
<dbReference type="Gene3D" id="3.30.160.60">
    <property type="entry name" value="Classic Zinc Finger"/>
    <property type="match status" value="6"/>
</dbReference>
<keyword evidence="3 6" id="KW-0863">Zinc-finger</keyword>
<protein>
    <recommendedName>
        <fullName evidence="13">Zinc finger protein</fullName>
    </recommendedName>
</protein>
<evidence type="ECO:0000256" key="4">
    <source>
        <dbReference type="ARBA" id="ARBA00022833"/>
    </source>
</evidence>
<dbReference type="InterPro" id="IPR006612">
    <property type="entry name" value="THAP_Znf"/>
</dbReference>
<dbReference type="Proteomes" id="UP001642540">
    <property type="component" value="Unassembled WGS sequence"/>
</dbReference>
<dbReference type="SUPFAM" id="SSF57716">
    <property type="entry name" value="Glucocorticoid receptor-like (DNA-binding domain)"/>
    <property type="match status" value="1"/>
</dbReference>
<dbReference type="InterPro" id="IPR013087">
    <property type="entry name" value="Znf_C2H2_type"/>
</dbReference>
<feature type="domain" description="C2H2-type" evidence="9">
    <location>
        <begin position="445"/>
        <end position="472"/>
    </location>
</feature>
<feature type="compositionally biased region" description="Acidic residues" evidence="8">
    <location>
        <begin position="352"/>
        <end position="364"/>
    </location>
</feature>
<feature type="domain" description="C2H2-type" evidence="9">
    <location>
        <begin position="390"/>
        <end position="418"/>
    </location>
</feature>
<feature type="compositionally biased region" description="Low complexity" evidence="8">
    <location>
        <begin position="429"/>
        <end position="440"/>
    </location>
</feature>
<keyword evidence="4" id="KW-0862">Zinc</keyword>
<feature type="domain" description="C2H2-type" evidence="9">
    <location>
        <begin position="720"/>
        <end position="743"/>
    </location>
</feature>
<dbReference type="InterPro" id="IPR036236">
    <property type="entry name" value="Znf_C2H2_sf"/>
</dbReference>
<evidence type="ECO:0000256" key="6">
    <source>
        <dbReference type="PROSITE-ProRule" id="PRU00042"/>
    </source>
</evidence>
<dbReference type="PROSITE" id="PS00028">
    <property type="entry name" value="ZINC_FINGER_C2H2_1"/>
    <property type="match status" value="8"/>
</dbReference>
<evidence type="ECO:0000256" key="2">
    <source>
        <dbReference type="ARBA" id="ARBA00022737"/>
    </source>
</evidence>
<dbReference type="PANTHER" id="PTHR24379:SF121">
    <property type="entry name" value="C2H2-TYPE DOMAIN-CONTAINING PROTEIN"/>
    <property type="match status" value="1"/>
</dbReference>
<accession>A0ABP1QDN0</accession>
<keyword evidence="5 7" id="KW-0238">DNA-binding</keyword>
<evidence type="ECO:0000256" key="3">
    <source>
        <dbReference type="ARBA" id="ARBA00022771"/>
    </source>
</evidence>
<evidence type="ECO:0000256" key="1">
    <source>
        <dbReference type="ARBA" id="ARBA00022723"/>
    </source>
</evidence>
<keyword evidence="1" id="KW-0479">Metal-binding</keyword>
<feature type="region of interest" description="Disordered" evidence="8">
    <location>
        <begin position="412"/>
        <end position="443"/>
    </location>
</feature>
<keyword evidence="12" id="KW-1185">Reference proteome</keyword>
<feature type="domain" description="C2H2-type" evidence="9">
    <location>
        <begin position="801"/>
        <end position="829"/>
    </location>
</feature>
<proteinExistence type="predicted"/>
<evidence type="ECO:0000259" key="9">
    <source>
        <dbReference type="PROSITE" id="PS50157"/>
    </source>
</evidence>
<evidence type="ECO:0000259" key="10">
    <source>
        <dbReference type="PROSITE" id="PS50950"/>
    </source>
</evidence>
<organism evidence="11 12">
    <name type="scientific">Orchesella dallaii</name>
    <dbReference type="NCBI Taxonomy" id="48710"/>
    <lineage>
        <taxon>Eukaryota</taxon>
        <taxon>Metazoa</taxon>
        <taxon>Ecdysozoa</taxon>
        <taxon>Arthropoda</taxon>
        <taxon>Hexapoda</taxon>
        <taxon>Collembola</taxon>
        <taxon>Entomobryomorpha</taxon>
        <taxon>Entomobryoidea</taxon>
        <taxon>Orchesellidae</taxon>
        <taxon>Orchesellinae</taxon>
        <taxon>Orchesella</taxon>
    </lineage>
</organism>
<feature type="region of interest" description="Disordered" evidence="8">
    <location>
        <begin position="271"/>
        <end position="376"/>
    </location>
</feature>
<evidence type="ECO:0008006" key="13">
    <source>
        <dbReference type="Google" id="ProtNLM"/>
    </source>
</evidence>
<evidence type="ECO:0000256" key="8">
    <source>
        <dbReference type="SAM" id="MobiDB-lite"/>
    </source>
</evidence>
<dbReference type="SMART" id="SM00355">
    <property type="entry name" value="ZnF_C2H2"/>
    <property type="match status" value="13"/>
</dbReference>
<evidence type="ECO:0000256" key="7">
    <source>
        <dbReference type="PROSITE-ProRule" id="PRU00309"/>
    </source>
</evidence>
<dbReference type="EMBL" id="CAXLJM020000032">
    <property type="protein sequence ID" value="CAL8099540.1"/>
    <property type="molecule type" value="Genomic_DNA"/>
</dbReference>
<gene>
    <name evidence="11" type="ORF">ODALV1_LOCUS10267</name>
</gene>
<feature type="domain" description="C2H2-type" evidence="9">
    <location>
        <begin position="538"/>
        <end position="565"/>
    </location>
</feature>
<dbReference type="PANTHER" id="PTHR24379">
    <property type="entry name" value="KRAB AND ZINC FINGER DOMAIN-CONTAINING"/>
    <property type="match status" value="1"/>
</dbReference>